<dbReference type="GO" id="GO:0008408">
    <property type="term" value="F:3'-5' exonuclease activity"/>
    <property type="evidence" value="ECO:0007669"/>
    <property type="project" value="InterPro"/>
</dbReference>
<keyword evidence="3" id="KW-1185">Reference proteome</keyword>
<evidence type="ECO:0000313" key="3">
    <source>
        <dbReference type="Proteomes" id="UP000775547"/>
    </source>
</evidence>
<protein>
    <recommendedName>
        <fullName evidence="1">3'-5' exonuclease domain-containing protein</fullName>
    </recommendedName>
</protein>
<reference evidence="2" key="2">
    <citation type="submission" date="2021-10" db="EMBL/GenBank/DDBJ databases">
        <title>Phylogenomics reveals ancestral predisposition of the termite-cultivated fungus Termitomyces towards a domesticated lifestyle.</title>
        <authorList>
            <person name="Auxier B."/>
            <person name="Grum-Grzhimaylo A."/>
            <person name="Cardenas M.E."/>
            <person name="Lodge J.D."/>
            <person name="Laessoe T."/>
            <person name="Pedersen O."/>
            <person name="Smith M.E."/>
            <person name="Kuyper T.W."/>
            <person name="Franco-Molano E.A."/>
            <person name="Baroni T.J."/>
            <person name="Aanen D.K."/>
        </authorList>
    </citation>
    <scope>NUCLEOTIDE SEQUENCE</scope>
    <source>
        <strain evidence="2">AP01</strain>
        <tissue evidence="2">Mycelium</tissue>
    </source>
</reference>
<dbReference type="SUPFAM" id="SSF53098">
    <property type="entry name" value="Ribonuclease H-like"/>
    <property type="match status" value="1"/>
</dbReference>
<accession>A0A9P7GCK3</accession>
<reference evidence="2" key="1">
    <citation type="submission" date="2020-07" db="EMBL/GenBank/DDBJ databases">
        <authorList>
            <person name="Nieuwenhuis M."/>
            <person name="Van De Peppel L.J.J."/>
        </authorList>
    </citation>
    <scope>NUCLEOTIDE SEQUENCE</scope>
    <source>
        <strain evidence="2">AP01</strain>
        <tissue evidence="2">Mycelium</tissue>
    </source>
</reference>
<dbReference type="PANTHER" id="PTHR43040">
    <property type="entry name" value="RIBONUCLEASE D"/>
    <property type="match status" value="1"/>
</dbReference>
<dbReference type="Pfam" id="PF01612">
    <property type="entry name" value="DNA_pol_A_exo1"/>
    <property type="match status" value="1"/>
</dbReference>
<name>A0A9P7GCK3_9AGAR</name>
<dbReference type="Proteomes" id="UP000775547">
    <property type="component" value="Unassembled WGS sequence"/>
</dbReference>
<dbReference type="AlphaFoldDB" id="A0A9P7GCK3"/>
<evidence type="ECO:0000313" key="2">
    <source>
        <dbReference type="EMBL" id="KAG5644547.1"/>
    </source>
</evidence>
<sequence>MIAMTGLDLEYTFCNTASSVNAALDILQNCSIVAFDCEGRKLGSVGGKLSLISLRPLHPSTNAQNFIFEVLGRKRKSLLGVYTILESEDIQKVVFDGRKDYSCLIHDRRIRLRNVLDLQLADIKSRYIRGERDAARLKRLEDCVERRELYKNLHLYTSVHKLSGLKGSAKEHIAYVPPRGPRFDHSHWTERPLPAEYMAHAVEDVVLIHQLYDHFQISGYLYPQLEHDSMRYVSIWKNRQPVEGASTDHGILPLGILDCVATGGELDGDDEVQPV</sequence>
<dbReference type="InterPro" id="IPR012337">
    <property type="entry name" value="RNaseH-like_sf"/>
</dbReference>
<proteinExistence type="predicted"/>
<organism evidence="2 3">
    <name type="scientific">Asterophora parasitica</name>
    <dbReference type="NCBI Taxonomy" id="117018"/>
    <lineage>
        <taxon>Eukaryota</taxon>
        <taxon>Fungi</taxon>
        <taxon>Dikarya</taxon>
        <taxon>Basidiomycota</taxon>
        <taxon>Agaricomycotina</taxon>
        <taxon>Agaricomycetes</taxon>
        <taxon>Agaricomycetidae</taxon>
        <taxon>Agaricales</taxon>
        <taxon>Tricholomatineae</taxon>
        <taxon>Lyophyllaceae</taxon>
        <taxon>Asterophora</taxon>
    </lineage>
</organism>
<dbReference type="EMBL" id="JABCKV010000066">
    <property type="protein sequence ID" value="KAG5644547.1"/>
    <property type="molecule type" value="Genomic_DNA"/>
</dbReference>
<comment type="caution">
    <text evidence="2">The sequence shown here is derived from an EMBL/GenBank/DDBJ whole genome shotgun (WGS) entry which is preliminary data.</text>
</comment>
<dbReference type="OrthoDB" id="26838at2759"/>
<dbReference type="GO" id="GO:0003676">
    <property type="term" value="F:nucleic acid binding"/>
    <property type="evidence" value="ECO:0007669"/>
    <property type="project" value="InterPro"/>
</dbReference>
<dbReference type="Gene3D" id="3.30.420.10">
    <property type="entry name" value="Ribonuclease H-like superfamily/Ribonuclease H"/>
    <property type="match status" value="1"/>
</dbReference>
<feature type="domain" description="3'-5' exonuclease" evidence="1">
    <location>
        <begin position="14"/>
        <end position="216"/>
    </location>
</feature>
<gene>
    <name evidence="2" type="ORF">DXG03_008202</name>
</gene>
<dbReference type="GO" id="GO:0006139">
    <property type="term" value="P:nucleobase-containing compound metabolic process"/>
    <property type="evidence" value="ECO:0007669"/>
    <property type="project" value="InterPro"/>
</dbReference>
<dbReference type="InterPro" id="IPR036397">
    <property type="entry name" value="RNaseH_sf"/>
</dbReference>
<dbReference type="InterPro" id="IPR002562">
    <property type="entry name" value="3'-5'_exonuclease_dom"/>
</dbReference>
<dbReference type="PANTHER" id="PTHR43040:SF1">
    <property type="entry name" value="RIBONUCLEASE D"/>
    <property type="match status" value="1"/>
</dbReference>
<evidence type="ECO:0000259" key="1">
    <source>
        <dbReference type="Pfam" id="PF01612"/>
    </source>
</evidence>